<dbReference type="KEGG" id="sgu:SGLAU_02335"/>
<reference evidence="3" key="1">
    <citation type="journal article" date="2015" name="J. Biotechnol.">
        <title>Complete genome sequence of the actinobacterium Streptomyces glaucescens GLA.O (DSM 40922) consisting of a linear chromosome and one linear plasmid.</title>
        <authorList>
            <person name="Ortseifen V."/>
            <person name="Winkler A."/>
            <person name="Albersmeier A."/>
            <person name="Wendler S."/>
            <person name="Puhler A."/>
            <person name="Kalinowski J."/>
            <person name="Ruckert C."/>
        </authorList>
    </citation>
    <scope>NUCLEOTIDE SEQUENCE [LARGE SCALE GENOMIC DNA]</scope>
    <source>
        <strain evidence="3">DSM 40922 / GLA O</strain>
    </source>
</reference>
<evidence type="ECO:0000313" key="2">
    <source>
        <dbReference type="EMBL" id="AIR96495.1"/>
    </source>
</evidence>
<sequence length="378" mass="40717">MPAPAVLPDRRPAPFGTGPGGVRAALGAHPRGRVRRRPPARSGVRGGEGGGRVGTMQRKGGRGRRGEESDVEAVLDGLYTVPPSGFVARREELAAAARTAGRAEDSRRIRAARRPTLAAWAANLLLRQEPDDSRRLLELGEGLREAYRTLDPAALKDLSAQRRRIVAALTRQAARLAEQAGHPLSAAAQQDVSATLHAVLADPGAAEQWAGGRLTGALDPPSDFVSSGPDDAAVTATARPKAARTAGRPAKEPARAAAPAPEDELAERRRARQEQLAAARAAAEEAERRLRERREEAAEAAEALTRSRERRAEARREVEAAERRLRAAREAAEDADRAGREAEERHRSATDARSAAERDARAATQEVRRLEGRTRRRT</sequence>
<protein>
    <submittedName>
        <fullName evidence="2">Uncharacterized protein</fullName>
    </submittedName>
</protein>
<evidence type="ECO:0000313" key="3">
    <source>
        <dbReference type="Proteomes" id="UP000029482"/>
    </source>
</evidence>
<feature type="compositionally biased region" description="Gly residues" evidence="1">
    <location>
        <begin position="44"/>
        <end position="53"/>
    </location>
</feature>
<gene>
    <name evidence="2" type="ORF">SGLAU_02335</name>
</gene>
<keyword evidence="3" id="KW-1185">Reference proteome</keyword>
<feature type="region of interest" description="Disordered" evidence="1">
    <location>
        <begin position="1"/>
        <end position="69"/>
    </location>
</feature>
<organism evidence="2 3">
    <name type="scientific">Streptomyces glaucescens</name>
    <dbReference type="NCBI Taxonomy" id="1907"/>
    <lineage>
        <taxon>Bacteria</taxon>
        <taxon>Bacillati</taxon>
        <taxon>Actinomycetota</taxon>
        <taxon>Actinomycetes</taxon>
        <taxon>Kitasatosporales</taxon>
        <taxon>Streptomycetaceae</taxon>
        <taxon>Streptomyces</taxon>
    </lineage>
</organism>
<dbReference type="STRING" id="1907.SGLAU_02335"/>
<accession>A0A089YS67</accession>
<dbReference type="HOGENOM" id="CLU_061970_2_0_11"/>
<dbReference type="eggNOG" id="ENOG5032S7P">
    <property type="taxonomic scope" value="Bacteria"/>
</dbReference>
<dbReference type="AlphaFoldDB" id="A0A089YS67"/>
<feature type="compositionally biased region" description="Basic and acidic residues" evidence="1">
    <location>
        <begin position="282"/>
        <end position="297"/>
    </location>
</feature>
<feature type="compositionally biased region" description="Basic residues" evidence="1">
    <location>
        <begin position="30"/>
        <end position="39"/>
    </location>
</feature>
<feature type="region of interest" description="Disordered" evidence="1">
    <location>
        <begin position="211"/>
        <end position="378"/>
    </location>
</feature>
<feature type="compositionally biased region" description="Basic and acidic residues" evidence="1">
    <location>
        <begin position="305"/>
        <end position="378"/>
    </location>
</feature>
<proteinExistence type="predicted"/>
<name>A0A089YS67_STRGA</name>
<dbReference type="Proteomes" id="UP000029482">
    <property type="component" value="Chromosome"/>
</dbReference>
<evidence type="ECO:0000256" key="1">
    <source>
        <dbReference type="SAM" id="MobiDB-lite"/>
    </source>
</evidence>
<feature type="compositionally biased region" description="Low complexity" evidence="1">
    <location>
        <begin position="232"/>
        <end position="248"/>
    </location>
</feature>
<dbReference type="EMBL" id="CP009438">
    <property type="protein sequence ID" value="AIR96495.1"/>
    <property type="molecule type" value="Genomic_DNA"/>
</dbReference>